<sequence>METASPPHRSPRGKSAANHASVQPLTPSDSPSTQSNLSGAGSQQSRHEESPTTQGTRMVVPPTPTSTSPTRSKRAMAQRPAQLSERLDGSAAPDFSFTSPARATGPSSRGHVLASLRLSGEEPREVALEMEHTTPARPSTTLGHHTASSSSTVTPKTMLASHTMMELAAASRQAESPVTRHSRRTPSRAAKLGHLPQPDDTDLETDLAEDMDVSAESARAARRYTAIKVGSTRLRRSMPQPELAAASDCPSSDDAHVESAACQPATPTSKLKALCLLASPILKYEEAQQRQAEQMPELSKPVPPYVAAVHAASAAAAAHVATSVRPPVVRKLSAVSVGNPAVDRIMPAKAATARASRQAESPQALASQADEDVDENEAEARKNRSLGLLCERFLKSYWDAQPGTSIHLDQTAGLLAVNRRRLYDIINVLESVEILRRVAKNQYEWVGMEGLPERLRRLKEAHTSPNGQLLLDDDELGSDDDSDTEQPVALRARDTNLQASSDVAKKNASRKEKSLCNLSRLFLVLMISSPSRLLTMDDAAAQLAGTGGGSIDWMDSKLKTKIRRLYDIANVLASIGLIAKDRMNSVCSRKPAFRWIYPHYPAIPVPPSQTLSMSNYEAHSSPVAAVAKPTKRKPAPLEAPPASKAVRRSLQQTSARKSSESDTPARQGRATVAAAKSQLDPTAIASEAIAEAIKSLPSAADGVDVAGFKSSLASALQTQLQRTFSNSN</sequence>
<dbReference type="PANTHER" id="PTHR12081:SF7">
    <property type="entry name" value="TRANSCRIPTION FACTOR EFL-3"/>
    <property type="match status" value="1"/>
</dbReference>
<dbReference type="eggNOG" id="KOG2578">
    <property type="taxonomic scope" value="Eukaryota"/>
</dbReference>
<proteinExistence type="inferred from homology"/>
<dbReference type="PANTHER" id="PTHR12081">
    <property type="entry name" value="TRANSCRIPTION FACTOR E2F"/>
    <property type="match status" value="1"/>
</dbReference>
<evidence type="ECO:0000259" key="7">
    <source>
        <dbReference type="SMART" id="SM01372"/>
    </source>
</evidence>
<evidence type="ECO:0000256" key="1">
    <source>
        <dbReference type="ARBA" id="ARBA00010940"/>
    </source>
</evidence>
<dbReference type="Gene3D" id="1.10.10.10">
    <property type="entry name" value="Winged helix-like DNA-binding domain superfamily/Winged helix DNA-binding domain"/>
    <property type="match status" value="2"/>
</dbReference>
<feature type="region of interest" description="Disordered" evidence="6">
    <location>
        <begin position="167"/>
        <end position="203"/>
    </location>
</feature>
<dbReference type="PhylomeDB" id="A0A0D2X095"/>
<feature type="region of interest" description="Disordered" evidence="6">
    <location>
        <begin position="1"/>
        <end position="111"/>
    </location>
</feature>
<dbReference type="InParanoid" id="A0A0D2X095"/>
<feature type="region of interest" description="Disordered" evidence="6">
    <location>
        <begin position="624"/>
        <end position="674"/>
    </location>
</feature>
<evidence type="ECO:0000256" key="5">
    <source>
        <dbReference type="RuleBase" id="RU003796"/>
    </source>
</evidence>
<dbReference type="InterPro" id="IPR036390">
    <property type="entry name" value="WH_DNA-bd_sf"/>
</dbReference>
<keyword evidence="4 5" id="KW-0804">Transcription</keyword>
<keyword evidence="5" id="KW-0539">Nucleus</keyword>
<protein>
    <recommendedName>
        <fullName evidence="7">E2F/DP family winged-helix DNA-binding domain-containing protein</fullName>
    </recommendedName>
</protein>
<feature type="compositionally biased region" description="Polar residues" evidence="6">
    <location>
        <begin position="18"/>
        <end position="44"/>
    </location>
</feature>
<dbReference type="AlphaFoldDB" id="A0A0D2X095"/>
<feature type="region of interest" description="Disordered" evidence="6">
    <location>
        <begin position="353"/>
        <end position="378"/>
    </location>
</feature>
<dbReference type="InterPro" id="IPR003316">
    <property type="entry name" value="E2F_WHTH_DNA-bd_dom"/>
</dbReference>
<dbReference type="EMBL" id="KE346360">
    <property type="protein sequence ID" value="KJE88669.1"/>
    <property type="molecule type" value="Genomic_DNA"/>
</dbReference>
<feature type="domain" description="E2F/DP family winged-helix DNA-binding" evidence="7">
    <location>
        <begin position="381"/>
        <end position="447"/>
    </location>
</feature>
<evidence type="ECO:0000256" key="4">
    <source>
        <dbReference type="ARBA" id="ARBA00023163"/>
    </source>
</evidence>
<comment type="similarity">
    <text evidence="1 5">Belongs to the E2F/DP family.</text>
</comment>
<feature type="region of interest" description="Disordered" evidence="6">
    <location>
        <begin position="127"/>
        <end position="154"/>
    </location>
</feature>
<accession>A0A0D2X095</accession>
<evidence type="ECO:0000256" key="3">
    <source>
        <dbReference type="ARBA" id="ARBA00023125"/>
    </source>
</evidence>
<dbReference type="OrthoDB" id="5318at2759"/>
<gene>
    <name evidence="8" type="ORF">CAOG_000276</name>
</gene>
<keyword evidence="9" id="KW-1185">Reference proteome</keyword>
<feature type="compositionally biased region" description="Acidic residues" evidence="6">
    <location>
        <begin position="471"/>
        <end position="484"/>
    </location>
</feature>
<feature type="compositionally biased region" description="Polar residues" evidence="6">
    <location>
        <begin position="136"/>
        <end position="154"/>
    </location>
</feature>
<dbReference type="InterPro" id="IPR015633">
    <property type="entry name" value="E2F"/>
</dbReference>
<evidence type="ECO:0000256" key="6">
    <source>
        <dbReference type="SAM" id="MobiDB-lite"/>
    </source>
</evidence>
<dbReference type="STRING" id="595528.A0A0D2X095"/>
<feature type="region of interest" description="Disordered" evidence="6">
    <location>
        <begin position="466"/>
        <end position="492"/>
    </location>
</feature>
<dbReference type="Pfam" id="PF02319">
    <property type="entry name" value="WHD_E2F_TDP"/>
    <property type="match status" value="2"/>
</dbReference>
<dbReference type="Proteomes" id="UP000008743">
    <property type="component" value="Unassembled WGS sequence"/>
</dbReference>
<organism evidence="8 9">
    <name type="scientific">Capsaspora owczarzaki (strain ATCC 30864)</name>
    <dbReference type="NCBI Taxonomy" id="595528"/>
    <lineage>
        <taxon>Eukaryota</taxon>
        <taxon>Filasterea</taxon>
        <taxon>Capsaspora</taxon>
    </lineage>
</organism>
<dbReference type="SUPFAM" id="SSF46785">
    <property type="entry name" value="Winged helix' DNA-binding domain"/>
    <property type="match status" value="2"/>
</dbReference>
<keyword evidence="2 5" id="KW-0805">Transcription regulation</keyword>
<dbReference type="GO" id="GO:0000981">
    <property type="term" value="F:DNA-binding transcription factor activity, RNA polymerase II-specific"/>
    <property type="evidence" value="ECO:0007669"/>
    <property type="project" value="TreeGrafter"/>
</dbReference>
<evidence type="ECO:0000313" key="9">
    <source>
        <dbReference type="Proteomes" id="UP000008743"/>
    </source>
</evidence>
<feature type="compositionally biased region" description="Polar residues" evidence="6">
    <location>
        <begin position="96"/>
        <end position="107"/>
    </location>
</feature>
<dbReference type="GO" id="GO:0090575">
    <property type="term" value="C:RNA polymerase II transcription regulator complex"/>
    <property type="evidence" value="ECO:0007669"/>
    <property type="project" value="TreeGrafter"/>
</dbReference>
<evidence type="ECO:0000313" key="8">
    <source>
        <dbReference type="EMBL" id="KJE88669.1"/>
    </source>
</evidence>
<keyword evidence="3 5" id="KW-0238">DNA-binding</keyword>
<feature type="compositionally biased region" description="Polar residues" evidence="6">
    <location>
        <begin position="649"/>
        <end position="664"/>
    </location>
</feature>
<dbReference type="InterPro" id="IPR036388">
    <property type="entry name" value="WH-like_DNA-bd_sf"/>
</dbReference>
<dbReference type="GO" id="GO:0000978">
    <property type="term" value="F:RNA polymerase II cis-regulatory region sequence-specific DNA binding"/>
    <property type="evidence" value="ECO:0007669"/>
    <property type="project" value="InterPro"/>
</dbReference>
<feature type="domain" description="E2F/DP family winged-helix DNA-binding" evidence="7">
    <location>
        <begin position="510"/>
        <end position="597"/>
    </location>
</feature>
<evidence type="ECO:0000256" key="2">
    <source>
        <dbReference type="ARBA" id="ARBA00023015"/>
    </source>
</evidence>
<reference evidence="9" key="1">
    <citation type="submission" date="2011-02" db="EMBL/GenBank/DDBJ databases">
        <title>The Genome Sequence of Capsaspora owczarzaki ATCC 30864.</title>
        <authorList>
            <person name="Russ C."/>
            <person name="Cuomo C."/>
            <person name="Burger G."/>
            <person name="Gray M.W."/>
            <person name="Holland P.W.H."/>
            <person name="King N."/>
            <person name="Lang F.B.F."/>
            <person name="Roger A.J."/>
            <person name="Ruiz-Trillo I."/>
            <person name="Young S.K."/>
            <person name="Zeng Q."/>
            <person name="Gargeya S."/>
            <person name="Alvarado L."/>
            <person name="Berlin A."/>
            <person name="Chapman S.B."/>
            <person name="Chen Z."/>
            <person name="Freedman E."/>
            <person name="Gellesch M."/>
            <person name="Goldberg J."/>
            <person name="Griggs A."/>
            <person name="Gujja S."/>
            <person name="Heilman E."/>
            <person name="Heiman D."/>
            <person name="Howarth C."/>
            <person name="Mehta T."/>
            <person name="Neiman D."/>
            <person name="Pearson M."/>
            <person name="Roberts A."/>
            <person name="Saif S."/>
            <person name="Shea T."/>
            <person name="Shenoy N."/>
            <person name="Sisk P."/>
            <person name="Stolte C."/>
            <person name="Sykes S."/>
            <person name="White J."/>
            <person name="Yandava C."/>
            <person name="Haas B."/>
            <person name="Nusbaum C."/>
            <person name="Birren B."/>
        </authorList>
    </citation>
    <scope>NUCLEOTIDE SEQUENCE</scope>
    <source>
        <strain evidence="9">ATCC 30864</strain>
    </source>
</reference>
<comment type="subcellular location">
    <subcellularLocation>
        <location evidence="5">Nucleus</location>
    </subcellularLocation>
</comment>
<dbReference type="SMART" id="SM01372">
    <property type="entry name" value="E2F_TDP"/>
    <property type="match status" value="2"/>
</dbReference>
<name>A0A0D2X095_CAPO3</name>